<proteinExistence type="predicted"/>
<name>A0AAV7SAK1_PLEWA</name>
<organism evidence="1 2">
    <name type="scientific">Pleurodeles waltl</name>
    <name type="common">Iberian ribbed newt</name>
    <dbReference type="NCBI Taxonomy" id="8319"/>
    <lineage>
        <taxon>Eukaryota</taxon>
        <taxon>Metazoa</taxon>
        <taxon>Chordata</taxon>
        <taxon>Craniata</taxon>
        <taxon>Vertebrata</taxon>
        <taxon>Euteleostomi</taxon>
        <taxon>Amphibia</taxon>
        <taxon>Batrachia</taxon>
        <taxon>Caudata</taxon>
        <taxon>Salamandroidea</taxon>
        <taxon>Salamandridae</taxon>
        <taxon>Pleurodelinae</taxon>
        <taxon>Pleurodeles</taxon>
    </lineage>
</organism>
<sequence length="286" mass="31452">MVASGALSGRRAENNTPALRLNAARLCRLMSLPTGLCPLQVAGWGAEMNPCSETPRLSVSNVRPWAEAACFFHRGRRSLTLCCSRGPHTAAAFYVSWKEVGKEPQACSKLYSYAQDYLTEEGRFVSPLTPFLRRINGSSEMQPSKISENFLLSPASLASSLWNGKEGGEKEAAQAQPVEYCGVQGPMLMKALEPGPFSHDSVVQNLLISLSEEIRGKFEVSEHNQAKIRESCAALESKLKVLAERMSNLETAVSEQEPRVLSNSQDISQLTRCRKLALYVLLQSKE</sequence>
<reference evidence="1" key="1">
    <citation type="journal article" date="2022" name="bioRxiv">
        <title>Sequencing and chromosome-scale assembly of the giantPleurodeles waltlgenome.</title>
        <authorList>
            <person name="Brown T."/>
            <person name="Elewa A."/>
            <person name="Iarovenko S."/>
            <person name="Subramanian E."/>
            <person name="Araus A.J."/>
            <person name="Petzold A."/>
            <person name="Susuki M."/>
            <person name="Suzuki K.-i.T."/>
            <person name="Hayashi T."/>
            <person name="Toyoda A."/>
            <person name="Oliveira C."/>
            <person name="Osipova E."/>
            <person name="Leigh N.D."/>
            <person name="Simon A."/>
            <person name="Yun M.H."/>
        </authorList>
    </citation>
    <scope>NUCLEOTIDE SEQUENCE</scope>
    <source>
        <strain evidence="1">20211129_DDA</strain>
        <tissue evidence="1">Liver</tissue>
    </source>
</reference>
<dbReference type="EMBL" id="JANPWB010000008">
    <property type="protein sequence ID" value="KAJ1160579.1"/>
    <property type="molecule type" value="Genomic_DNA"/>
</dbReference>
<accession>A0AAV7SAK1</accession>
<comment type="caution">
    <text evidence="1">The sequence shown here is derived from an EMBL/GenBank/DDBJ whole genome shotgun (WGS) entry which is preliminary data.</text>
</comment>
<dbReference type="Proteomes" id="UP001066276">
    <property type="component" value="Chromosome 4_2"/>
</dbReference>
<keyword evidence="2" id="KW-1185">Reference proteome</keyword>
<evidence type="ECO:0000313" key="2">
    <source>
        <dbReference type="Proteomes" id="UP001066276"/>
    </source>
</evidence>
<dbReference type="AlphaFoldDB" id="A0AAV7SAK1"/>
<gene>
    <name evidence="1" type="ORF">NDU88_001075</name>
</gene>
<protein>
    <submittedName>
        <fullName evidence="1">Uncharacterized protein</fullName>
    </submittedName>
</protein>
<evidence type="ECO:0000313" key="1">
    <source>
        <dbReference type="EMBL" id="KAJ1160579.1"/>
    </source>
</evidence>